<dbReference type="KEGG" id="goe:100905995"/>
<dbReference type="PANTHER" id="PTHR43372:SF4">
    <property type="entry name" value="FATTY-ACID AMIDE HYDROLASE 2"/>
    <property type="match status" value="1"/>
</dbReference>
<dbReference type="Proteomes" id="UP000694867">
    <property type="component" value="Unplaced"/>
</dbReference>
<evidence type="ECO:0000256" key="1">
    <source>
        <dbReference type="PIRSR" id="PIRSR001221-1"/>
    </source>
</evidence>
<proteinExistence type="predicted"/>
<sequence length="535" mass="59333">MVARRLRTFLSEALHCFALFIYHTIKFLWHKGKRDGRNRLPAIRDRILTYSGTQIAALIREKRITSEEVVKVFIARIREVNPIINAVVSERFELALEEARRADELVRTSTPSQIAKEKPLLGVPITTKESNSVEGQCGDVGSMIHKGEKCPQDAVCIRMLRSAGGIPLCATNVPELAFWFETSNHTHGRTNNPYDVNRTCGGSSGGEGALVAAAGSVIGIGTDVCGSIRIPSAWCGLFGHKPSPEVVDIQGIRPDPGHKVGQYVCIGPMVRYAEDLSTVLKHLSKNPSKLQLDIPVDISKLNVFYADEEGAAYISSVRSDMRYSVRRVVSYLAATHGCDIQEMSTELFRDGFSFFMASLERDGVAPMRFMFKLPPKGINPKRELSLKAAGLSYHTLAAIRMSWIDKRYRKKRYEQRRRDDLSRLDDLETYLNSMLGDNGVLIFPGMLSAAPFHHASQIHPRGFLGLTAPFSVMKMPVTICPIGLNDEGIPLSVAIVARRSHDRLTIAVAQALEKGFGGWRPPCPIDILDDEDEAM</sequence>
<protein>
    <submittedName>
        <fullName evidence="4">Fatty-acid amide hydrolase 2-A</fullName>
    </submittedName>
</protein>
<feature type="active site" description="Acyl-ester intermediate" evidence="1">
    <location>
        <position position="227"/>
    </location>
</feature>
<name>A0AAJ6QK88_9ACAR</name>
<dbReference type="InterPro" id="IPR036928">
    <property type="entry name" value="AS_sf"/>
</dbReference>
<dbReference type="InterPro" id="IPR023631">
    <property type="entry name" value="Amidase_dom"/>
</dbReference>
<evidence type="ECO:0000313" key="4">
    <source>
        <dbReference type="RefSeq" id="XP_003737607.1"/>
    </source>
</evidence>
<feature type="active site" description="Charge relay system" evidence="1">
    <location>
        <position position="128"/>
    </location>
</feature>
<dbReference type="PANTHER" id="PTHR43372">
    <property type="entry name" value="FATTY-ACID AMIDE HYDROLASE"/>
    <property type="match status" value="1"/>
</dbReference>
<organism evidence="3 4">
    <name type="scientific">Galendromus occidentalis</name>
    <name type="common">western predatory mite</name>
    <dbReference type="NCBI Taxonomy" id="34638"/>
    <lineage>
        <taxon>Eukaryota</taxon>
        <taxon>Metazoa</taxon>
        <taxon>Ecdysozoa</taxon>
        <taxon>Arthropoda</taxon>
        <taxon>Chelicerata</taxon>
        <taxon>Arachnida</taxon>
        <taxon>Acari</taxon>
        <taxon>Parasitiformes</taxon>
        <taxon>Mesostigmata</taxon>
        <taxon>Gamasina</taxon>
        <taxon>Phytoseioidea</taxon>
        <taxon>Phytoseiidae</taxon>
        <taxon>Typhlodrominae</taxon>
        <taxon>Galendromus</taxon>
    </lineage>
</organism>
<accession>A0AAJ6QK88</accession>
<dbReference type="AlphaFoldDB" id="A0AAJ6QK88"/>
<keyword evidence="4" id="KW-0378">Hydrolase</keyword>
<dbReference type="GO" id="GO:0012505">
    <property type="term" value="C:endomembrane system"/>
    <property type="evidence" value="ECO:0007669"/>
    <property type="project" value="TreeGrafter"/>
</dbReference>
<keyword evidence="3" id="KW-1185">Reference proteome</keyword>
<gene>
    <name evidence="4" type="primary">LOC100905995</name>
</gene>
<dbReference type="SUPFAM" id="SSF75304">
    <property type="entry name" value="Amidase signature (AS) enzymes"/>
    <property type="match status" value="1"/>
</dbReference>
<reference evidence="4" key="1">
    <citation type="submission" date="2025-08" db="UniProtKB">
        <authorList>
            <consortium name="RefSeq"/>
        </authorList>
    </citation>
    <scope>IDENTIFICATION</scope>
</reference>
<dbReference type="GeneID" id="100905995"/>
<dbReference type="RefSeq" id="XP_003737607.1">
    <property type="nucleotide sequence ID" value="XM_003737559.1"/>
</dbReference>
<dbReference type="Pfam" id="PF01425">
    <property type="entry name" value="Amidase"/>
    <property type="match status" value="1"/>
</dbReference>
<dbReference type="GO" id="GO:0016787">
    <property type="term" value="F:hydrolase activity"/>
    <property type="evidence" value="ECO:0007669"/>
    <property type="project" value="UniProtKB-KW"/>
</dbReference>
<evidence type="ECO:0000313" key="3">
    <source>
        <dbReference type="Proteomes" id="UP000694867"/>
    </source>
</evidence>
<feature type="domain" description="Amidase" evidence="2">
    <location>
        <begin position="68"/>
        <end position="504"/>
    </location>
</feature>
<dbReference type="InterPro" id="IPR052739">
    <property type="entry name" value="FAAH2"/>
</dbReference>
<evidence type="ECO:0000259" key="2">
    <source>
        <dbReference type="Pfam" id="PF01425"/>
    </source>
</evidence>
<dbReference type="Gene3D" id="3.90.1300.10">
    <property type="entry name" value="Amidase signature (AS) domain"/>
    <property type="match status" value="1"/>
</dbReference>
<feature type="active site" description="Charge relay system" evidence="1">
    <location>
        <position position="203"/>
    </location>
</feature>